<dbReference type="PROSITE" id="PS50111">
    <property type="entry name" value="CHEMOTAXIS_TRANSDUC_2"/>
    <property type="match status" value="1"/>
</dbReference>
<evidence type="ECO:0000256" key="5">
    <source>
        <dbReference type="ARBA" id="ARBA00022692"/>
    </source>
</evidence>
<dbReference type="GO" id="GO:0007165">
    <property type="term" value="P:signal transduction"/>
    <property type="evidence" value="ECO:0007669"/>
    <property type="project" value="UniProtKB-KW"/>
</dbReference>
<keyword evidence="4" id="KW-0145">Chemotaxis</keyword>
<dbReference type="InterPro" id="IPR004089">
    <property type="entry name" value="MCPsignal_dom"/>
</dbReference>
<evidence type="ECO:0000256" key="3">
    <source>
        <dbReference type="ARBA" id="ARBA00022481"/>
    </source>
</evidence>
<keyword evidence="3" id="KW-0488">Methylation</keyword>
<evidence type="ECO:0000259" key="12">
    <source>
        <dbReference type="PROSITE" id="PS50111"/>
    </source>
</evidence>
<evidence type="ECO:0000256" key="11">
    <source>
        <dbReference type="SAM" id="Phobius"/>
    </source>
</evidence>
<keyword evidence="7 11" id="KW-0472">Membrane</keyword>
<evidence type="ECO:0000256" key="2">
    <source>
        <dbReference type="ARBA" id="ARBA00022475"/>
    </source>
</evidence>
<reference evidence="15" key="1">
    <citation type="submission" date="2016-10" db="EMBL/GenBank/DDBJ databases">
        <authorList>
            <person name="Varghese N."/>
            <person name="Submissions S."/>
        </authorList>
    </citation>
    <scope>NUCLEOTIDE SEQUENCE [LARGE SCALE GENOMIC DNA]</scope>
    <source>
        <strain evidence="15">ATCC 23835</strain>
    </source>
</reference>
<evidence type="ECO:0000259" key="13">
    <source>
        <dbReference type="PROSITE" id="PS50885"/>
    </source>
</evidence>
<dbReference type="GeneID" id="300206697"/>
<dbReference type="Gene3D" id="1.10.287.950">
    <property type="entry name" value="Methyl-accepting chemotaxis protein"/>
    <property type="match status" value="1"/>
</dbReference>
<feature type="domain" description="Methyl-accepting transducer" evidence="12">
    <location>
        <begin position="274"/>
        <end position="510"/>
    </location>
</feature>
<evidence type="ECO:0000256" key="4">
    <source>
        <dbReference type="ARBA" id="ARBA00022500"/>
    </source>
</evidence>
<comment type="similarity">
    <text evidence="9">Belongs to the methyl-accepting chemotaxis (MCP) protein family.</text>
</comment>
<dbReference type="Pfam" id="PF12729">
    <property type="entry name" value="4HB_MCP_1"/>
    <property type="match status" value="1"/>
</dbReference>
<comment type="subcellular location">
    <subcellularLocation>
        <location evidence="1">Cell membrane</location>
        <topology evidence="1">Multi-pass membrane protein</topology>
    </subcellularLocation>
</comment>
<evidence type="ECO:0000256" key="6">
    <source>
        <dbReference type="ARBA" id="ARBA00022989"/>
    </source>
</evidence>
<accession>A0A1H1SIN7</accession>
<dbReference type="FunFam" id="1.10.287.950:FF:000001">
    <property type="entry name" value="Methyl-accepting chemotaxis sensory transducer"/>
    <property type="match status" value="1"/>
</dbReference>
<evidence type="ECO:0000256" key="1">
    <source>
        <dbReference type="ARBA" id="ARBA00004651"/>
    </source>
</evidence>
<dbReference type="GO" id="GO:0006935">
    <property type="term" value="P:chemotaxis"/>
    <property type="evidence" value="ECO:0007669"/>
    <property type="project" value="UniProtKB-KW"/>
</dbReference>
<name>A0A1H1SIN7_9PSED</name>
<dbReference type="GO" id="GO:0005886">
    <property type="term" value="C:plasma membrane"/>
    <property type="evidence" value="ECO:0007669"/>
    <property type="project" value="UniProtKB-SubCell"/>
</dbReference>
<dbReference type="GO" id="GO:0004888">
    <property type="term" value="F:transmembrane signaling receptor activity"/>
    <property type="evidence" value="ECO:0007669"/>
    <property type="project" value="InterPro"/>
</dbReference>
<dbReference type="SMART" id="SM00304">
    <property type="entry name" value="HAMP"/>
    <property type="match status" value="2"/>
</dbReference>
<dbReference type="PRINTS" id="PR00260">
    <property type="entry name" value="CHEMTRNSDUCR"/>
</dbReference>
<dbReference type="AlphaFoldDB" id="A0A1H1SIN7"/>
<sequence length="546" mass="58270">MNWLNDAKLSTKLITSFFLCTLITLAVGMLGISGVSALSARLQAVFNNNLVSVANTSQTKTKAVGQTRDMYRLYVATAGNAPQSLKDEFLASMKANQLASEQAFAAYRKGKLADDERIAGDQMARDWPVYQALVQRYVALMAAGDLENGRVLLLGDLQLAYRKVMDQLTIMIDSNDRQIREDAQAATLQEASARTLLYSGIVIAFIAALLLGFFISRLISRPISTAVLCAQRIAEGDLTQRITSHGRDEAGQLLQALSGMQDSLKATIQQIASAADQLASAAEELTAVTDDGSRALTRQNDEIQQAATAVTQMTSAVEEVARNAVSTSYASQSTSTQASSGRDQARSAVQAINNATQEITSSTGLVKDLAVQVRDIGQVLDVIRGIAEQTNLLALNAAIEAARAGEQGRGFAVVADEVRALAARTQASTGEIETMIHSMQDRADSAVDAMGKSQALVTETQDLARAAGAALEQIADGISQINDRNLLIATASEEQAHVAREVDRNLVNIQDLSTQTAAGAHQTNASSQELSNLALSFNSLVSRFRL</sequence>
<protein>
    <submittedName>
        <fullName evidence="14">Methyl-accepting chemotaxis protein</fullName>
    </submittedName>
</protein>
<dbReference type="PROSITE" id="PS50885">
    <property type="entry name" value="HAMP"/>
    <property type="match status" value="1"/>
</dbReference>
<dbReference type="Gene3D" id="6.10.340.10">
    <property type="match status" value="1"/>
</dbReference>
<dbReference type="CDD" id="cd06225">
    <property type="entry name" value="HAMP"/>
    <property type="match status" value="1"/>
</dbReference>
<evidence type="ECO:0000256" key="8">
    <source>
        <dbReference type="ARBA" id="ARBA00023224"/>
    </source>
</evidence>
<evidence type="ECO:0000256" key="10">
    <source>
        <dbReference type="PROSITE-ProRule" id="PRU00284"/>
    </source>
</evidence>
<proteinExistence type="inferred from homology"/>
<keyword evidence="15" id="KW-1185">Reference proteome</keyword>
<dbReference type="EMBL" id="LT629777">
    <property type="protein sequence ID" value="SDS47219.1"/>
    <property type="molecule type" value="Genomic_DNA"/>
</dbReference>
<dbReference type="Proteomes" id="UP000199524">
    <property type="component" value="Chromosome I"/>
</dbReference>
<dbReference type="RefSeq" id="WP_090203956.1">
    <property type="nucleotide sequence ID" value="NZ_LT629777.1"/>
</dbReference>
<keyword evidence="5 11" id="KW-0812">Transmembrane</keyword>
<dbReference type="InterPro" id="IPR024478">
    <property type="entry name" value="HlyB_4HB_MCP"/>
</dbReference>
<dbReference type="CDD" id="cd11386">
    <property type="entry name" value="MCP_signal"/>
    <property type="match status" value="1"/>
</dbReference>
<dbReference type="SMART" id="SM00283">
    <property type="entry name" value="MA"/>
    <property type="match status" value="1"/>
</dbReference>
<dbReference type="SUPFAM" id="SSF58104">
    <property type="entry name" value="Methyl-accepting chemotaxis protein (MCP) signaling domain"/>
    <property type="match status" value="1"/>
</dbReference>
<feature type="transmembrane region" description="Helical" evidence="11">
    <location>
        <begin position="196"/>
        <end position="215"/>
    </location>
</feature>
<dbReference type="PANTHER" id="PTHR32089:SF120">
    <property type="entry name" value="METHYL-ACCEPTING CHEMOTAXIS PROTEIN TLPQ"/>
    <property type="match status" value="1"/>
</dbReference>
<evidence type="ECO:0000313" key="14">
    <source>
        <dbReference type="EMBL" id="SDS47219.1"/>
    </source>
</evidence>
<dbReference type="Pfam" id="PF00672">
    <property type="entry name" value="HAMP"/>
    <property type="match status" value="1"/>
</dbReference>
<dbReference type="Pfam" id="PF00015">
    <property type="entry name" value="MCPsignal"/>
    <property type="match status" value="1"/>
</dbReference>
<gene>
    <name evidence="14" type="ORF">SAMN05216598_1696</name>
</gene>
<keyword evidence="2" id="KW-1003">Cell membrane</keyword>
<dbReference type="InterPro" id="IPR003660">
    <property type="entry name" value="HAMP_dom"/>
</dbReference>
<keyword evidence="6 11" id="KW-1133">Transmembrane helix</keyword>
<evidence type="ECO:0000256" key="9">
    <source>
        <dbReference type="ARBA" id="ARBA00029447"/>
    </source>
</evidence>
<organism evidence="14 15">
    <name type="scientific">Pseudomonas asplenii</name>
    <dbReference type="NCBI Taxonomy" id="53407"/>
    <lineage>
        <taxon>Bacteria</taxon>
        <taxon>Pseudomonadati</taxon>
        <taxon>Pseudomonadota</taxon>
        <taxon>Gammaproteobacteria</taxon>
        <taxon>Pseudomonadales</taxon>
        <taxon>Pseudomonadaceae</taxon>
        <taxon>Pseudomonas</taxon>
    </lineage>
</organism>
<dbReference type="PANTHER" id="PTHR32089">
    <property type="entry name" value="METHYL-ACCEPTING CHEMOTAXIS PROTEIN MCPB"/>
    <property type="match status" value="1"/>
</dbReference>
<dbReference type="InterPro" id="IPR004090">
    <property type="entry name" value="Chemotax_Me-accpt_rcpt"/>
</dbReference>
<evidence type="ECO:0000256" key="7">
    <source>
        <dbReference type="ARBA" id="ARBA00023136"/>
    </source>
</evidence>
<evidence type="ECO:0000313" key="15">
    <source>
        <dbReference type="Proteomes" id="UP000199524"/>
    </source>
</evidence>
<feature type="domain" description="HAMP" evidence="13">
    <location>
        <begin position="217"/>
        <end position="269"/>
    </location>
</feature>
<keyword evidence="8 10" id="KW-0807">Transducer</keyword>